<dbReference type="GO" id="GO:0005737">
    <property type="term" value="C:cytoplasm"/>
    <property type="evidence" value="ECO:0007669"/>
    <property type="project" value="UniProtKB-SubCell"/>
</dbReference>
<dbReference type="Gene3D" id="1.10.132.60">
    <property type="entry name" value="DNA polymerase family B, C-terminal domain"/>
    <property type="match status" value="1"/>
</dbReference>
<dbReference type="Gene3D" id="3.30.342.10">
    <property type="entry name" value="DNA Polymerase, chain B, domain 1"/>
    <property type="match status" value="1"/>
</dbReference>
<dbReference type="Pfam" id="PF10609">
    <property type="entry name" value="ParA"/>
    <property type="match status" value="1"/>
</dbReference>
<dbReference type="GO" id="GO:0051539">
    <property type="term" value="F:4 iron, 4 sulfur cluster binding"/>
    <property type="evidence" value="ECO:0007669"/>
    <property type="project" value="UniProtKB-UniRule"/>
</dbReference>
<dbReference type="SUPFAM" id="SSF53098">
    <property type="entry name" value="Ribonuclease H-like"/>
    <property type="match status" value="1"/>
</dbReference>
<evidence type="ECO:0000256" key="6">
    <source>
        <dbReference type="ARBA" id="ARBA00022485"/>
    </source>
</evidence>
<dbReference type="Pfam" id="PF22634">
    <property type="entry name" value="POL2_thumb"/>
    <property type="match status" value="1"/>
</dbReference>
<dbReference type="GO" id="GO:0016226">
    <property type="term" value="P:iron-sulfur cluster assembly"/>
    <property type="evidence" value="ECO:0007669"/>
    <property type="project" value="UniProtKB-UniRule"/>
</dbReference>
<evidence type="ECO:0000256" key="11">
    <source>
        <dbReference type="ARBA" id="ARBA00022723"/>
    </source>
</evidence>
<dbReference type="GO" id="GO:0005524">
    <property type="term" value="F:ATP binding"/>
    <property type="evidence" value="ECO:0007669"/>
    <property type="project" value="UniProtKB-KW"/>
</dbReference>
<dbReference type="InterPro" id="IPR055191">
    <property type="entry name" value="POL2_thumb"/>
</dbReference>
<evidence type="ECO:0000256" key="18">
    <source>
        <dbReference type="ARBA" id="ARBA00023014"/>
    </source>
</evidence>
<feature type="binding site" evidence="25">
    <location>
        <position position="2233"/>
    </location>
    <ligand>
        <name>[4Fe-4S] cluster</name>
        <dbReference type="ChEBI" id="CHEBI:49883"/>
        <label>1</label>
    </ligand>
</feature>
<organism evidence="28 29">
    <name type="scientific">Malassezia yamatoensis</name>
    <dbReference type="NCBI Taxonomy" id="253288"/>
    <lineage>
        <taxon>Eukaryota</taxon>
        <taxon>Fungi</taxon>
        <taxon>Dikarya</taxon>
        <taxon>Basidiomycota</taxon>
        <taxon>Ustilaginomycotina</taxon>
        <taxon>Malasseziomycetes</taxon>
        <taxon>Malasseziales</taxon>
        <taxon>Malasseziaceae</taxon>
        <taxon>Malassezia</taxon>
    </lineage>
</organism>
<protein>
    <recommendedName>
        <fullName evidence="5">DNA polymerase epsilon catalytic subunit A</fullName>
        <ecNumber evidence="4">2.7.7.7</ecNumber>
    </recommendedName>
    <alternativeName>
        <fullName evidence="21">DNA polymerase II subunit A</fullName>
    </alternativeName>
</protein>
<keyword evidence="20" id="KW-0539">Nucleus</keyword>
<dbReference type="PANTHER" id="PTHR10670">
    <property type="entry name" value="DNA POLYMERASE EPSILON CATALYTIC SUBUNIT A"/>
    <property type="match status" value="1"/>
</dbReference>
<dbReference type="InterPro" id="IPR028601">
    <property type="entry name" value="NUBP1/Nbp35"/>
</dbReference>
<dbReference type="InterPro" id="IPR012337">
    <property type="entry name" value="RNaseH-like_sf"/>
</dbReference>
<keyword evidence="14" id="KW-0862">Zinc</keyword>
<dbReference type="GO" id="GO:0000278">
    <property type="term" value="P:mitotic cell cycle"/>
    <property type="evidence" value="ECO:0007669"/>
    <property type="project" value="TreeGrafter"/>
</dbReference>
<comment type="subunit">
    <text evidence="24">Heterotetramer. Consists of 4 subunits: POL2, DPB2, DPB3 and DPB4.</text>
</comment>
<dbReference type="SMART" id="SM01159">
    <property type="entry name" value="DUF1744"/>
    <property type="match status" value="1"/>
</dbReference>
<dbReference type="InterPro" id="IPR042087">
    <property type="entry name" value="DNA_pol_B_thumb"/>
</dbReference>
<dbReference type="EMBL" id="CP119946">
    <property type="protein sequence ID" value="WFD00136.1"/>
    <property type="molecule type" value="Genomic_DNA"/>
</dbReference>
<feature type="region of interest" description="Disordered" evidence="26">
    <location>
        <begin position="1"/>
        <end position="43"/>
    </location>
</feature>
<keyword evidence="13" id="KW-0863">Zinc-finger</keyword>
<dbReference type="GO" id="GO:0045004">
    <property type="term" value="P:DNA replication proofreading"/>
    <property type="evidence" value="ECO:0007669"/>
    <property type="project" value="TreeGrafter"/>
</dbReference>
<dbReference type="SUPFAM" id="SSF56672">
    <property type="entry name" value="DNA/RNA polymerases"/>
    <property type="match status" value="1"/>
</dbReference>
<dbReference type="Proteomes" id="UP001219567">
    <property type="component" value="Chromosome 4"/>
</dbReference>
<evidence type="ECO:0000256" key="26">
    <source>
        <dbReference type="SAM" id="MobiDB-lite"/>
    </source>
</evidence>
<keyword evidence="18 25" id="KW-0411">Iron-sulfur</keyword>
<evidence type="ECO:0000256" key="17">
    <source>
        <dbReference type="ARBA" id="ARBA00023004"/>
    </source>
</evidence>
<evidence type="ECO:0000256" key="9">
    <source>
        <dbReference type="ARBA" id="ARBA00022695"/>
    </source>
</evidence>
<evidence type="ECO:0000313" key="29">
    <source>
        <dbReference type="Proteomes" id="UP001219567"/>
    </source>
</evidence>
<comment type="similarity">
    <text evidence="3">Belongs to the DNA polymerase type-B family.</text>
</comment>
<comment type="catalytic activity">
    <reaction evidence="22">
        <text>DNA(n) + a 2'-deoxyribonucleoside 5'-triphosphate = DNA(n+1) + diphosphate</text>
        <dbReference type="Rhea" id="RHEA:22508"/>
        <dbReference type="Rhea" id="RHEA-COMP:17339"/>
        <dbReference type="Rhea" id="RHEA-COMP:17340"/>
        <dbReference type="ChEBI" id="CHEBI:33019"/>
        <dbReference type="ChEBI" id="CHEBI:61560"/>
        <dbReference type="ChEBI" id="CHEBI:173112"/>
        <dbReference type="EC" id="2.7.7.7"/>
    </reaction>
</comment>
<keyword evidence="12 25" id="KW-0547">Nucleotide-binding</keyword>
<evidence type="ECO:0000256" key="1">
    <source>
        <dbReference type="ARBA" id="ARBA00001966"/>
    </source>
</evidence>
<dbReference type="GO" id="GO:0006297">
    <property type="term" value="P:nucleotide-excision repair, DNA gap filling"/>
    <property type="evidence" value="ECO:0007669"/>
    <property type="project" value="TreeGrafter"/>
</dbReference>
<dbReference type="InterPro" id="IPR006133">
    <property type="entry name" value="DNA-dir_DNA_pol_B_exonuc"/>
</dbReference>
<comment type="cofactor">
    <cofactor evidence="1">
        <name>[4Fe-4S] cluster</name>
        <dbReference type="ChEBI" id="CHEBI:49883"/>
    </cofactor>
</comment>
<feature type="compositionally biased region" description="Polar residues" evidence="26">
    <location>
        <begin position="1975"/>
        <end position="1985"/>
    </location>
</feature>
<evidence type="ECO:0000256" key="7">
    <source>
        <dbReference type="ARBA" id="ARBA00022490"/>
    </source>
</evidence>
<comment type="subcellular location">
    <subcellularLocation>
        <location evidence="25">Cytoplasm</location>
    </subcellularLocation>
    <subcellularLocation>
        <location evidence="2">Nucleus</location>
    </subcellularLocation>
</comment>
<dbReference type="Gene3D" id="3.90.1600.10">
    <property type="entry name" value="Palm domain of DNA polymerase"/>
    <property type="match status" value="1"/>
</dbReference>
<evidence type="ECO:0000256" key="16">
    <source>
        <dbReference type="ARBA" id="ARBA00022932"/>
    </source>
</evidence>
<evidence type="ECO:0000256" key="22">
    <source>
        <dbReference type="ARBA" id="ARBA00049244"/>
    </source>
</evidence>
<dbReference type="HAMAP" id="MF_02040">
    <property type="entry name" value="Mrp_NBP35"/>
    <property type="match status" value="1"/>
</dbReference>
<dbReference type="CDD" id="cd05535">
    <property type="entry name" value="POLBc_epsilon"/>
    <property type="match status" value="1"/>
</dbReference>
<keyword evidence="11 25" id="KW-0479">Metal-binding</keyword>
<evidence type="ECO:0000256" key="5">
    <source>
        <dbReference type="ARBA" id="ARBA00017389"/>
    </source>
</evidence>
<comment type="function">
    <text evidence="23">DNA polymerase II participates in chromosomal DNA replication.</text>
</comment>
<dbReference type="InterPro" id="IPR023211">
    <property type="entry name" value="DNA_pol_palm_dom_sf"/>
</dbReference>
<evidence type="ECO:0000259" key="27">
    <source>
        <dbReference type="SMART" id="SM01159"/>
    </source>
</evidence>
<evidence type="ECO:0000256" key="15">
    <source>
        <dbReference type="ARBA" id="ARBA00022840"/>
    </source>
</evidence>
<dbReference type="Gene3D" id="3.40.50.300">
    <property type="entry name" value="P-loop containing nucleotide triphosphate hydrolases"/>
    <property type="match status" value="1"/>
</dbReference>
<dbReference type="Pfam" id="PF23250">
    <property type="entry name" value="zf_DPOE_2"/>
    <property type="match status" value="1"/>
</dbReference>
<dbReference type="GO" id="GO:0008310">
    <property type="term" value="F:single-stranded DNA 3'-5' DNA exonuclease activity"/>
    <property type="evidence" value="ECO:0007669"/>
    <property type="project" value="TreeGrafter"/>
</dbReference>
<evidence type="ECO:0000256" key="10">
    <source>
        <dbReference type="ARBA" id="ARBA00022705"/>
    </source>
</evidence>
<evidence type="ECO:0000256" key="23">
    <source>
        <dbReference type="ARBA" id="ARBA00057054"/>
    </source>
</evidence>
<keyword evidence="16 28" id="KW-0239">DNA-directed DNA polymerase</keyword>
<sequence length="2530" mass="284739">MTLGLMPSSRGGSGRGRGSFRKRGSGTAQRSSRRSNASFSRSNEAYAASQIEERLARARASDAIDERMGFARLDQGTSRQAWLVNMHPTLVADESHPGGRSGVDYYFIEDDASLFKVTIVYQPYFLVGCAPGTETIVEEWIKRRFEGLVHSVDTKRVEDLKLSNHLVGYQRTVLQLRFQNVHDLLTVRRDLLPLAEKAQRQVSAMEAYANVLHDSSASGDTPDYQVSLDGSAETLRSLPSKHQRTGGRSPEQCVAALYEYDVPYYLRVAIDNHIRVGLWYDVHFHEGTVEMQLVPERVKRADPVVMAFDIEVTKPPLKFPDAESDVVMMISYMIDGQGFLITNRQVVSEDIEDFEYTPKAEYEGPFLIFNEPDEVSLLRRFFDHIQEARPTVIATYNGDSFDFPFVQNRAKLYGIDMEQEIGFAMDSDNEFKSRHCAHLDCFRWVKRDSYLPQGSQGLKAVTVAKLGYDPMELDPELMTPYASEQPQTLAQYSVSDAVATYYLYMKYVHPFIFSLCNIIPLNPDEVLRKGSGTLCETLLMVQAYKGNILMPNRHQDPVGNMYEGHMLESETYVGGHVEALEAGVFRSDIPTDFRMDPEAYQVLINELDDALKFSIREEGKLQLDDVENFAQVKEEIASMLAALRDQPTRQDNPLIYHLDVAAMYPNIMLSNRLQPDSVVDQGTCASCDFNRPGMTCDKRMKWAWRGEFFPAKRDEINMIQHALSMETFPAKDVSGKTRRYAELSPTEQSALLQRRLAEYSRKVYKRVHDTKTVVREAIICQRENPFYIDTVRDFRDRRYEYKGLHKTWKRNLDQAQNAGLLSDTLEAKKMIVLYDSLQLAHKCILNSFYGYVMRKGARWYSMEMAGITCLTGATIIQMAKELVDKIGRPLELDTDGIWCMLPGTFPENFTFTLKNGKKFGISYPCTMLNHRVHAKFTNHQYHNLVDRQTGRYSVHSENSIFFELDGPYRAMILPSSKEEDKLLKKRYAVFEHDGSLAELKGFEVKRRGELQLIKNFQKQIFGKFLLGDTLVNCYAQVAQVANQWLDVLYSKGATLHDEELIELIAENKSMSKLLSEYGSQKSTAITTARRLAEILGQQVVKDKGLACKFIVSAKPYGSPVTDRAVPVAIFNAEPAVKEHYLRRFLKDSSITDFDLRSILDWDYYIDRFAGVIQKLITIPAAMQRVPNPVPRVRHPDWLLKRVSARTDKHTQVKLASLMTGDAQTKRSSPGISIAKPISKPARNASDSVVPLPLVPDLHTDYPGYVTAMRRHWQMQRAKRRATQIEGTSSKGAGPLRAMLAQRSSAMAASAWDVVQLCETARPGEFRLWVYVAGQLQNLKLHVPRELYVNFKQLPPSDSFLDSYLVEPVTRSLPRAVPCRHLLKFTIPEEVFVAEETHFSTLFNHPNVDGIYERNVPLDIRAMLQLGSACTMHPNRSTRLSHALESGLHLTDLAHVAVTSTSYLGRGTALRHLYLYHASLDRRHVFVLVAPEGVVRVHLVDSAALKQWPQLDTLYSERRDAMQRSGRIIQGEGAFDYPEALQTEQVQVHTTETRAIRALQHDLKELRAMRSSPTILAICSSKPLSYYDARMSITSQLPVLIIPAARQEDAFPALGWQLYAARRFVNCYLRTAAWIERWNELAAHLDVPLCNLPRDFAVFGSDMDFARRLLQNDMVLWWSPSARPDLGGREHDAHAGFVDELETLEITNAGAYENVCLEVTLTDLAMDVVLQYASVNAMEGTAGAAVLLDSHSHTLDEYAHGDVPLSADLGDAVLTAQTFSTVRSMVKAWHVEKTRGSSAYGALLADNFWRWACSTKSALFEPALQRFLQRLMRKTMLQLLAEFRRLGVSVVYASYTRLFLLTNKPTAGSANAFGRYLLSAVTDRELFKHLNLNIVHFWEYLVFLDVANMGGVICHEPDAVEPSSDFDIEMAWNIQEFLPPALQSRFAKVIGTFLYELYTAKQRIVALQNGRPAMYSNQTTTYQDTPSRPADSDPDTEQNRDVETESCDTPAIPSHNEDVKQIITHRITRRLLRTVQGIQTDWKAAQAQGLDASDWAFPQLPGSYLHLTNPTLEFIKSTTRILALHRACALEAQVCKRNLLDLIGIREFATIAEWRNPCLSFRLPWVICQFCNDDRTVDLCRDADLIASAFSPSREWRCSKCDFAYDRTSIEMRLVQVVQQQIAQHSVQDGPPEAIARALPDQVPENAPEHCPGVESESAGKADACQGCPNQDVCQTAPKGPDPDLPLIAERMQCIQNKLLVLSGKGGVGKSTFTAQLAWAFASDQATQTAVMDIDVCGPSIPTILGLRNQLIHASASGWSPVYVSDNLACMSIEFLLPSTENAIIWRGPKKNGLIKQFLKDVDWSGGLEDELGPDAPKTVIDYLLVDTPPGTSDEHLSIVGFLKESGINGAVLITTPQEVSLQDVRKEISFCRKMNVPILGIVENMAGFVCPSCHGKSDVFYPSTGGAQALCNELNLTFLGSVPLDPRIAKCCDIGESFVEEYPESPASHAYLEIIAKLKKLMHDSSKSKK</sequence>
<dbReference type="Pfam" id="PF08490">
    <property type="entry name" value="DUF1744"/>
    <property type="match status" value="1"/>
</dbReference>
<dbReference type="HAMAP" id="MF_03038">
    <property type="entry name" value="NUBP1"/>
    <property type="match status" value="1"/>
</dbReference>
<evidence type="ECO:0000256" key="24">
    <source>
        <dbReference type="ARBA" id="ARBA00065544"/>
    </source>
</evidence>
<dbReference type="InterPro" id="IPR027417">
    <property type="entry name" value="P-loop_NTPase"/>
</dbReference>
<feature type="binding site" evidence="25">
    <location>
        <begin position="2263"/>
        <end position="2270"/>
    </location>
    <ligand>
        <name>ATP</name>
        <dbReference type="ChEBI" id="CHEBI:30616"/>
    </ligand>
</feature>
<dbReference type="EC" id="2.7.7.7" evidence="4"/>
<evidence type="ECO:0000256" key="21">
    <source>
        <dbReference type="ARBA" id="ARBA00032919"/>
    </source>
</evidence>
<keyword evidence="8 28" id="KW-0808">Transferase</keyword>
<dbReference type="GO" id="GO:0003887">
    <property type="term" value="F:DNA-directed DNA polymerase activity"/>
    <property type="evidence" value="ECO:0007669"/>
    <property type="project" value="UniProtKB-KW"/>
</dbReference>
<keyword evidence="17 25" id="KW-0408">Iron</keyword>
<evidence type="ECO:0000256" key="14">
    <source>
        <dbReference type="ARBA" id="ARBA00022833"/>
    </source>
</evidence>
<name>A0AAJ6CID6_9BASI</name>
<evidence type="ECO:0000256" key="19">
    <source>
        <dbReference type="ARBA" id="ARBA00023125"/>
    </source>
</evidence>
<feature type="binding site" evidence="25">
    <location>
        <position position="2224"/>
    </location>
    <ligand>
        <name>[4Fe-4S] cluster</name>
        <dbReference type="ChEBI" id="CHEBI:49883"/>
        <label>1</label>
    </ligand>
</feature>
<evidence type="ECO:0000313" key="28">
    <source>
        <dbReference type="EMBL" id="WFD00136.1"/>
    </source>
</evidence>
<dbReference type="PANTHER" id="PTHR10670:SF0">
    <property type="entry name" value="DNA POLYMERASE EPSILON CATALYTIC SUBUNIT A"/>
    <property type="match status" value="1"/>
</dbReference>
<evidence type="ECO:0000256" key="4">
    <source>
        <dbReference type="ARBA" id="ARBA00012417"/>
    </source>
</evidence>
<dbReference type="CDD" id="cd02037">
    <property type="entry name" value="Mrp_NBP35"/>
    <property type="match status" value="1"/>
</dbReference>
<dbReference type="SUPFAM" id="SSF52540">
    <property type="entry name" value="P-loop containing nucleoside triphosphate hydrolases"/>
    <property type="match status" value="1"/>
</dbReference>
<dbReference type="GO" id="GO:0008622">
    <property type="term" value="C:epsilon DNA polymerase complex"/>
    <property type="evidence" value="ECO:0007669"/>
    <property type="project" value="InterPro"/>
</dbReference>
<feature type="binding site" evidence="25">
    <location>
        <position position="2450"/>
    </location>
    <ligand>
        <name>[4Fe-4S] cluster</name>
        <dbReference type="ChEBI" id="CHEBI:49883"/>
        <label>2</label>
        <note>ligand shared with heterodimeric partner</note>
    </ligand>
</feature>
<dbReference type="GO" id="GO:0006287">
    <property type="term" value="P:base-excision repair, gap-filling"/>
    <property type="evidence" value="ECO:0007669"/>
    <property type="project" value="TreeGrafter"/>
</dbReference>
<keyword evidence="6 25" id="KW-0004">4Fe-4S</keyword>
<dbReference type="CDD" id="cd05779">
    <property type="entry name" value="DNA_polB_epsilon_exo"/>
    <property type="match status" value="1"/>
</dbReference>
<keyword evidence="9 28" id="KW-0548">Nucleotidyltransferase</keyword>
<feature type="domain" description="DNA polymerase epsilon catalytic subunit A C-terminal" evidence="27">
    <location>
        <begin position="1509"/>
        <end position="1911"/>
    </location>
</feature>
<dbReference type="FunFam" id="3.90.1600.10:FF:000006">
    <property type="entry name" value="DNA polymerase epsilon catalytic subunit"/>
    <property type="match status" value="1"/>
</dbReference>
<dbReference type="InterPro" id="IPR029703">
    <property type="entry name" value="POL2"/>
</dbReference>
<evidence type="ECO:0000256" key="13">
    <source>
        <dbReference type="ARBA" id="ARBA00022771"/>
    </source>
</evidence>
<keyword evidence="7 25" id="KW-0963">Cytoplasm</keyword>
<evidence type="ECO:0000256" key="8">
    <source>
        <dbReference type="ARBA" id="ARBA00022679"/>
    </source>
</evidence>
<dbReference type="GO" id="GO:0006272">
    <property type="term" value="P:leading strand elongation"/>
    <property type="evidence" value="ECO:0007669"/>
    <property type="project" value="TreeGrafter"/>
</dbReference>
<dbReference type="InterPro" id="IPR036397">
    <property type="entry name" value="RNaseH_sf"/>
</dbReference>
<dbReference type="GO" id="GO:0140663">
    <property type="term" value="F:ATP-dependent FeS chaperone activity"/>
    <property type="evidence" value="ECO:0007669"/>
    <property type="project" value="InterPro"/>
</dbReference>
<evidence type="ECO:0000256" key="25">
    <source>
        <dbReference type="HAMAP-Rule" id="MF_03038"/>
    </source>
</evidence>
<keyword evidence="19" id="KW-0238">DNA-binding</keyword>
<proteinExistence type="inferred from homology"/>
<dbReference type="GO" id="GO:0003677">
    <property type="term" value="F:DNA binding"/>
    <property type="evidence" value="ECO:0007669"/>
    <property type="project" value="UniProtKB-KW"/>
</dbReference>
<accession>A0AAJ6CID6</accession>
<dbReference type="InterPro" id="IPR033756">
    <property type="entry name" value="YlxH/NBP35"/>
</dbReference>
<dbReference type="FunFam" id="3.30.420.10:FF:000010">
    <property type="entry name" value="DNA polymerase epsilon catalytic subunit"/>
    <property type="match status" value="1"/>
</dbReference>
<evidence type="ECO:0000256" key="3">
    <source>
        <dbReference type="ARBA" id="ARBA00005755"/>
    </source>
</evidence>
<comment type="similarity">
    <text evidence="25">Belongs to the Mrp/NBP35 ATP-binding proteins family. NUBP1/NBP35 subfamily.</text>
</comment>
<dbReference type="FunFam" id="1.10.132.60:FF:000002">
    <property type="entry name" value="DNA polymerase epsilon catalytic subunit"/>
    <property type="match status" value="1"/>
</dbReference>
<dbReference type="InterPro" id="IPR006172">
    <property type="entry name" value="DNA-dir_DNA_pol_B"/>
</dbReference>
<feature type="binding site" evidence="25">
    <location>
        <position position="2227"/>
    </location>
    <ligand>
        <name>[4Fe-4S] cluster</name>
        <dbReference type="ChEBI" id="CHEBI:49883"/>
        <label>1</label>
    </ligand>
</feature>
<evidence type="ECO:0000256" key="2">
    <source>
        <dbReference type="ARBA" id="ARBA00004123"/>
    </source>
</evidence>
<keyword evidence="29" id="KW-1185">Reference proteome</keyword>
<keyword evidence="10" id="KW-0235">DNA replication</keyword>
<feature type="region of interest" description="Disordered" evidence="26">
    <location>
        <begin position="1975"/>
        <end position="2014"/>
    </location>
</feature>
<dbReference type="GO" id="GO:0008270">
    <property type="term" value="F:zinc ion binding"/>
    <property type="evidence" value="ECO:0007669"/>
    <property type="project" value="UniProtKB-KW"/>
</dbReference>
<comment type="function">
    <text evidence="25">Component of the cytosolic iron-sulfur (Fe/S) protein assembly (CIA) machinery. Required for maturation of extramitochondrial Fe-S proteins. The NBP35-CFD1 heterotetramer forms a Fe-S scaffold complex, mediating the de novo assembly of an Fe-S cluster and its transfer to target apoproteins.</text>
</comment>
<reference evidence="28 29" key="1">
    <citation type="submission" date="2023-03" db="EMBL/GenBank/DDBJ databases">
        <title>Mating type loci evolution in Malassezia.</title>
        <authorList>
            <person name="Coelho M.A."/>
        </authorList>
    </citation>
    <scope>NUCLEOTIDE SEQUENCE [LARGE SCALE GENOMIC DNA]</scope>
    <source>
        <strain evidence="28 29">CBS 9725</strain>
    </source>
</reference>
<evidence type="ECO:0000256" key="12">
    <source>
        <dbReference type="ARBA" id="ARBA00022741"/>
    </source>
</evidence>
<dbReference type="InterPro" id="IPR019591">
    <property type="entry name" value="Mrp/NBP35_ATP-bd"/>
</dbReference>
<feature type="binding site" evidence="25">
    <location>
        <position position="2210"/>
    </location>
    <ligand>
        <name>[4Fe-4S] cluster</name>
        <dbReference type="ChEBI" id="CHEBI:49883"/>
        <label>1</label>
    </ligand>
</feature>
<dbReference type="SMART" id="SM00486">
    <property type="entry name" value="POLBc"/>
    <property type="match status" value="1"/>
</dbReference>
<dbReference type="Gene3D" id="3.30.420.10">
    <property type="entry name" value="Ribonuclease H-like superfamily/Ribonuclease H"/>
    <property type="match status" value="1"/>
</dbReference>
<feature type="binding site" evidence="25">
    <location>
        <position position="2453"/>
    </location>
    <ligand>
        <name>[4Fe-4S] cluster</name>
        <dbReference type="ChEBI" id="CHEBI:49883"/>
        <label>2</label>
        <note>ligand shared with heterodimeric partner</note>
    </ligand>
</feature>
<keyword evidence="15 25" id="KW-0067">ATP-binding</keyword>
<dbReference type="InterPro" id="IPR013697">
    <property type="entry name" value="DNA_pol_e_suA_C"/>
</dbReference>
<gene>
    <name evidence="28" type="primary">POL2</name>
    <name evidence="25" type="synonym">NBP35</name>
    <name evidence="28" type="ORF">MYAM1_002882</name>
</gene>
<dbReference type="Pfam" id="PF03104">
    <property type="entry name" value="DNA_pol_B_exo1"/>
    <property type="match status" value="1"/>
</dbReference>
<evidence type="ECO:0000256" key="20">
    <source>
        <dbReference type="ARBA" id="ARBA00023242"/>
    </source>
</evidence>
<dbReference type="InterPro" id="IPR043502">
    <property type="entry name" value="DNA/RNA_pol_sf"/>
</dbReference>